<dbReference type="PANTHER" id="PTHR33744">
    <property type="entry name" value="CARBOHYDRATE DIACID REGULATOR"/>
    <property type="match status" value="1"/>
</dbReference>
<evidence type="ECO:0000259" key="2">
    <source>
        <dbReference type="Pfam" id="PF07905"/>
    </source>
</evidence>
<dbReference type="InterPro" id="IPR051448">
    <property type="entry name" value="CdaR-like_regulators"/>
</dbReference>
<dbReference type="RefSeq" id="WP_269604641.1">
    <property type="nucleotide sequence ID" value="NZ_JAPWIJ010000005.1"/>
</dbReference>
<protein>
    <submittedName>
        <fullName evidence="5">PucR family transcriptional regulator</fullName>
    </submittedName>
</protein>
<evidence type="ECO:0000313" key="6">
    <source>
        <dbReference type="Proteomes" id="UP001081071"/>
    </source>
</evidence>
<dbReference type="EMBL" id="JAPWIJ010000005">
    <property type="protein sequence ID" value="MCZ4519329.1"/>
    <property type="molecule type" value="Genomic_DNA"/>
</dbReference>
<feature type="domain" description="Purine catabolism PurC-like" evidence="2">
    <location>
        <begin position="18"/>
        <end position="139"/>
    </location>
</feature>
<comment type="caution">
    <text evidence="5">The sequence shown here is derived from an EMBL/GenBank/DDBJ whole genome shotgun (WGS) entry which is preliminary data.</text>
</comment>
<evidence type="ECO:0000256" key="1">
    <source>
        <dbReference type="ARBA" id="ARBA00006754"/>
    </source>
</evidence>
<evidence type="ECO:0000313" key="5">
    <source>
        <dbReference type="EMBL" id="MCZ4519329.1"/>
    </source>
</evidence>
<dbReference type="Pfam" id="PF13556">
    <property type="entry name" value="HTH_30"/>
    <property type="match status" value="1"/>
</dbReference>
<name>A0ABT4MEB4_9NOCA</name>
<dbReference type="Proteomes" id="UP001081071">
    <property type="component" value="Unassembled WGS sequence"/>
</dbReference>
<feature type="domain" description="CdaR GGDEF-like" evidence="4">
    <location>
        <begin position="303"/>
        <end position="408"/>
    </location>
</feature>
<feature type="domain" description="PucR C-terminal helix-turn-helix" evidence="3">
    <location>
        <begin position="456"/>
        <end position="513"/>
    </location>
</feature>
<evidence type="ECO:0000259" key="4">
    <source>
        <dbReference type="Pfam" id="PF17853"/>
    </source>
</evidence>
<evidence type="ECO:0000259" key="3">
    <source>
        <dbReference type="Pfam" id="PF13556"/>
    </source>
</evidence>
<dbReference type="Pfam" id="PF07905">
    <property type="entry name" value="PucR"/>
    <property type="match status" value="1"/>
</dbReference>
<sequence>MSTIYGSGMWQAASVASILELEIFQRSGAFLAAGEGGLDRLVRWVHSGESSDIAKFLSGGELLLTSGQGIGSTSTDQRRFIAALADVGVSALAIELAGRAFTEVPHAVVEEADRLNLPIIGLPIKIPFVEASAQVLQQLTDIATKQYARSDEINRFLIERLLTGADSVALVHDFAGLLNRPIVLESIAHEIQAYYGGDERGAQGDIIADWQTHSRAVDIHSPDAAPESACRRVPIVLQGTEWGALHLPALGQVDNRMDHIALDHAASAIAISLLNSKVTRVRSAHHQGVLVNRLMVGDLSGTGFVQRALQIGQDLRGKSLIVADIGSKTRSTDKVQTEIVTALRDRNFPAVIADVGQSILAVIALKDATGVNEIAELLGDPDRCIGFSKIAQASELPAAVDQARAAASTRQPIQYFDDLGLLRLLVSLASGPELDQYVEEELGPLLDAETANDKGLLETLTVYLDCDGNKSDAAAKLFVHRRSLYYRLEKIERILGKSLEDHETRLRLNVAVRSLSIVRAPQMNRHYDF</sequence>
<dbReference type="InterPro" id="IPR012914">
    <property type="entry name" value="PucR_dom"/>
</dbReference>
<organism evidence="5 6">
    <name type="scientific">Rhodococcus ruber</name>
    <dbReference type="NCBI Taxonomy" id="1830"/>
    <lineage>
        <taxon>Bacteria</taxon>
        <taxon>Bacillati</taxon>
        <taxon>Actinomycetota</taxon>
        <taxon>Actinomycetes</taxon>
        <taxon>Mycobacteriales</taxon>
        <taxon>Nocardiaceae</taxon>
        <taxon>Rhodococcus</taxon>
    </lineage>
</organism>
<dbReference type="InterPro" id="IPR025736">
    <property type="entry name" value="PucR_C-HTH_dom"/>
</dbReference>
<dbReference type="InterPro" id="IPR041522">
    <property type="entry name" value="CdaR_GGDEF"/>
</dbReference>
<gene>
    <name evidence="5" type="ORF">O4220_12455</name>
</gene>
<dbReference type="Pfam" id="PF17853">
    <property type="entry name" value="GGDEF_2"/>
    <property type="match status" value="1"/>
</dbReference>
<proteinExistence type="inferred from homology"/>
<dbReference type="InterPro" id="IPR042070">
    <property type="entry name" value="PucR_C-HTH_sf"/>
</dbReference>
<accession>A0ABT4MEB4</accession>
<keyword evidence="6" id="KW-1185">Reference proteome</keyword>
<dbReference type="SUPFAM" id="SSF46689">
    <property type="entry name" value="Homeodomain-like"/>
    <property type="match status" value="1"/>
</dbReference>
<dbReference type="PANTHER" id="PTHR33744:SF1">
    <property type="entry name" value="DNA-BINDING TRANSCRIPTIONAL ACTIVATOR ADER"/>
    <property type="match status" value="1"/>
</dbReference>
<dbReference type="InterPro" id="IPR009057">
    <property type="entry name" value="Homeodomain-like_sf"/>
</dbReference>
<dbReference type="Gene3D" id="1.10.10.2840">
    <property type="entry name" value="PucR C-terminal helix-turn-helix domain"/>
    <property type="match status" value="1"/>
</dbReference>
<reference evidence="5" key="1">
    <citation type="submission" date="2022-12" db="EMBL/GenBank/DDBJ databases">
        <authorList>
            <person name="Krivoruchko A.V."/>
            <person name="Elkin A."/>
        </authorList>
    </citation>
    <scope>NUCLEOTIDE SEQUENCE</scope>
    <source>
        <strain evidence="5">IEGM 1391</strain>
    </source>
</reference>
<comment type="similarity">
    <text evidence="1">Belongs to the CdaR family.</text>
</comment>